<dbReference type="RefSeq" id="WP_149487054.1">
    <property type="nucleotide sequence ID" value="NZ_CP036150.1"/>
</dbReference>
<dbReference type="KEGG" id="ock:EXM22_13585"/>
<dbReference type="EMBL" id="CP036150">
    <property type="protein sequence ID" value="QEN08975.1"/>
    <property type="molecule type" value="Genomic_DNA"/>
</dbReference>
<keyword evidence="2" id="KW-1185">Reference proteome</keyword>
<proteinExistence type="predicted"/>
<dbReference type="AlphaFoldDB" id="A0A5C1QLD2"/>
<evidence type="ECO:0000313" key="2">
    <source>
        <dbReference type="Proteomes" id="UP000324209"/>
    </source>
</evidence>
<gene>
    <name evidence="1" type="ORF">EXM22_13585</name>
</gene>
<reference evidence="1 2" key="1">
    <citation type="submission" date="2019-02" db="EMBL/GenBank/DDBJ databases">
        <title>Complete Genome Sequence and Methylome Analysis of free living Spirochaetas.</title>
        <authorList>
            <person name="Fomenkov A."/>
            <person name="Dubinina G."/>
            <person name="Leshcheva N."/>
            <person name="Mikheeva N."/>
            <person name="Grabovich M."/>
            <person name="Vincze T."/>
            <person name="Roberts R.J."/>
        </authorList>
    </citation>
    <scope>NUCLEOTIDE SEQUENCE [LARGE SCALE GENOMIC DNA]</scope>
    <source>
        <strain evidence="1 2">K2</strain>
    </source>
</reference>
<organism evidence="1 2">
    <name type="scientific">Oceanispirochaeta crateris</name>
    <dbReference type="NCBI Taxonomy" id="2518645"/>
    <lineage>
        <taxon>Bacteria</taxon>
        <taxon>Pseudomonadati</taxon>
        <taxon>Spirochaetota</taxon>
        <taxon>Spirochaetia</taxon>
        <taxon>Spirochaetales</taxon>
        <taxon>Spirochaetaceae</taxon>
        <taxon>Oceanispirochaeta</taxon>
    </lineage>
</organism>
<accession>A0A5C1QLD2</accession>
<protein>
    <submittedName>
        <fullName evidence="1">Uncharacterized protein</fullName>
    </submittedName>
</protein>
<dbReference type="Proteomes" id="UP000324209">
    <property type="component" value="Chromosome"/>
</dbReference>
<evidence type="ECO:0000313" key="1">
    <source>
        <dbReference type="EMBL" id="QEN08975.1"/>
    </source>
</evidence>
<sequence length="90" mass="9394">MKVATREYVAVPNGRIAVIVVSDIAASTGVVSPSKVKAVISFALLAVSVSSEVSFSNSEGPEGDGHDIIIKEVEYEQISTLVILGYSISP</sequence>
<name>A0A5C1QLD2_9SPIO</name>